<comment type="similarity">
    <text evidence="4">Belongs to the class-III pyridoxal-phosphate-dependent aminotransferase family.</text>
</comment>
<organism evidence="5 6">
    <name type="scientific">Sulfobacillus thermotolerans</name>
    <dbReference type="NCBI Taxonomy" id="338644"/>
    <lineage>
        <taxon>Bacteria</taxon>
        <taxon>Bacillati</taxon>
        <taxon>Bacillota</taxon>
        <taxon>Clostridia</taxon>
        <taxon>Eubacteriales</taxon>
        <taxon>Clostridiales Family XVII. Incertae Sedis</taxon>
        <taxon>Sulfobacillus</taxon>
    </lineage>
</organism>
<reference evidence="5 6" key="1">
    <citation type="journal article" date="2019" name="Sci. Rep.">
        <title>Sulfobacillus thermotolerans: new insights into resistance and metabolic capacities of acidophilic chemolithotrophs.</title>
        <authorList>
            <person name="Panyushkina A.E."/>
            <person name="Babenko V.V."/>
            <person name="Nikitina A.S."/>
            <person name="Selezneva O.V."/>
            <person name="Tsaplina I.A."/>
            <person name="Letarova M.A."/>
            <person name="Kostryukova E.S."/>
            <person name="Letarov A.V."/>
        </authorList>
    </citation>
    <scope>NUCLEOTIDE SEQUENCE [LARGE SCALE GENOMIC DNA]</scope>
    <source>
        <strain evidence="5 6">Kr1</strain>
    </source>
</reference>
<keyword evidence="2" id="KW-0808">Transferase</keyword>
<keyword evidence="1 5" id="KW-0032">Aminotransferase</keyword>
<evidence type="ECO:0000313" key="6">
    <source>
        <dbReference type="Proteomes" id="UP000325292"/>
    </source>
</evidence>
<evidence type="ECO:0000256" key="1">
    <source>
        <dbReference type="ARBA" id="ARBA00022576"/>
    </source>
</evidence>
<accession>A0ABM6RWF3</accession>
<dbReference type="InterPro" id="IPR015422">
    <property type="entry name" value="PyrdxlP-dep_Trfase_small"/>
</dbReference>
<gene>
    <name evidence="5" type="ORF">BXT84_15815</name>
</gene>
<keyword evidence="6" id="KW-1185">Reference proteome</keyword>
<evidence type="ECO:0000256" key="3">
    <source>
        <dbReference type="ARBA" id="ARBA00022898"/>
    </source>
</evidence>
<dbReference type="PANTHER" id="PTHR42684">
    <property type="entry name" value="ADENOSYLMETHIONINE-8-AMINO-7-OXONONANOATE AMINOTRANSFERASE"/>
    <property type="match status" value="1"/>
</dbReference>
<sequence>MKAMESAPDFVVDTAKGVYVFDEHGRRYLDAHAGLWLVNAGYGRKEIVQAMAEQAERLAWFPSFGGMANRPSLDLAERLVEILQPEGMASVFFSNDGSEAVETALKLSRLYWKSKGQPRKTKLIGRHHAYHGVTYGALSVAGITANRTLFEPFVGDVYHAPAPYVSHCAFHGPTTGCTYACVAELERMIQFQDPDTVAAFIAEPVQAAGGVIIPPPDYLARVRDLCARYHVLFIADEVVTAFGRLGTWTGSRYYGIQPDMMTFAKGLTSGYMPLGATAVSGDVFDTITSQAADGPEFRHGNTYSGHPVACAAAIANLEIIENEDLAANAQHVGEWMGQELKVLSEAYPDAAQYPGCIGLLGRIEIVPGKADKPGQRALRVAQKMKERGVIVRTAQDILTLSPPLIMTKEQGQDIIDALRQALVEEMAQL</sequence>
<keyword evidence="3 4" id="KW-0663">Pyridoxal phosphate</keyword>
<name>A0ABM6RWF3_9FIRM</name>
<dbReference type="Gene3D" id="3.40.640.10">
    <property type="entry name" value="Type I PLP-dependent aspartate aminotransferase-like (Major domain)"/>
    <property type="match status" value="1"/>
</dbReference>
<dbReference type="InterPro" id="IPR005814">
    <property type="entry name" value="Aminotrans_3"/>
</dbReference>
<dbReference type="SUPFAM" id="SSF53383">
    <property type="entry name" value="PLP-dependent transferases"/>
    <property type="match status" value="1"/>
</dbReference>
<dbReference type="EMBL" id="CP019454">
    <property type="protein sequence ID" value="AUW95650.1"/>
    <property type="molecule type" value="Genomic_DNA"/>
</dbReference>
<dbReference type="PANTHER" id="PTHR42684:SF3">
    <property type="entry name" value="ADENOSYLMETHIONINE-8-AMINO-7-OXONONANOATE AMINOTRANSFERASE"/>
    <property type="match status" value="1"/>
</dbReference>
<proteinExistence type="inferred from homology"/>
<dbReference type="Proteomes" id="UP000325292">
    <property type="component" value="Chromosome"/>
</dbReference>
<dbReference type="GO" id="GO:0008483">
    <property type="term" value="F:transaminase activity"/>
    <property type="evidence" value="ECO:0007669"/>
    <property type="project" value="UniProtKB-KW"/>
</dbReference>
<dbReference type="Pfam" id="PF00202">
    <property type="entry name" value="Aminotran_3"/>
    <property type="match status" value="1"/>
</dbReference>
<dbReference type="InterPro" id="IPR015424">
    <property type="entry name" value="PyrdxlP-dep_Trfase"/>
</dbReference>
<dbReference type="InterPro" id="IPR015421">
    <property type="entry name" value="PyrdxlP-dep_Trfase_major"/>
</dbReference>
<dbReference type="Gene3D" id="3.90.1150.10">
    <property type="entry name" value="Aspartate Aminotransferase, domain 1"/>
    <property type="match status" value="1"/>
</dbReference>
<dbReference type="InterPro" id="IPR049704">
    <property type="entry name" value="Aminotrans_3_PPA_site"/>
</dbReference>
<evidence type="ECO:0000256" key="2">
    <source>
        <dbReference type="ARBA" id="ARBA00022679"/>
    </source>
</evidence>
<evidence type="ECO:0000256" key="4">
    <source>
        <dbReference type="RuleBase" id="RU003560"/>
    </source>
</evidence>
<evidence type="ECO:0000313" key="5">
    <source>
        <dbReference type="EMBL" id="AUW95650.1"/>
    </source>
</evidence>
<dbReference type="CDD" id="cd00610">
    <property type="entry name" value="OAT_like"/>
    <property type="match status" value="1"/>
</dbReference>
<dbReference type="PIRSF" id="PIRSF000521">
    <property type="entry name" value="Transaminase_4ab_Lys_Orn"/>
    <property type="match status" value="1"/>
</dbReference>
<protein>
    <submittedName>
        <fullName evidence="5">Aspartate aminotransferase family protein</fullName>
    </submittedName>
</protein>
<dbReference type="PROSITE" id="PS00600">
    <property type="entry name" value="AA_TRANSFER_CLASS_3"/>
    <property type="match status" value="1"/>
</dbReference>